<keyword evidence="3" id="KW-1185">Reference proteome</keyword>
<sequence length="111" mass="12452">MRVHNVSYESKCSKYYRSKYLITTYLELIHPMGDQSDWIIPEDVRCKVVYPPVGGRSAGRPRKRRIPSVGEEVAHNKGSQCKGSGHNRQTCKNPIPLHPCSVPSSSSQPSN</sequence>
<evidence type="ECO:0000256" key="1">
    <source>
        <dbReference type="SAM" id="MobiDB-lite"/>
    </source>
</evidence>
<feature type="compositionally biased region" description="Low complexity" evidence="1">
    <location>
        <begin position="98"/>
        <end position="111"/>
    </location>
</feature>
<feature type="compositionally biased region" description="Polar residues" evidence="1">
    <location>
        <begin position="77"/>
        <end position="92"/>
    </location>
</feature>
<organism evidence="2 3">
    <name type="scientific">Dipteronia sinensis</name>
    <dbReference type="NCBI Taxonomy" id="43782"/>
    <lineage>
        <taxon>Eukaryota</taxon>
        <taxon>Viridiplantae</taxon>
        <taxon>Streptophyta</taxon>
        <taxon>Embryophyta</taxon>
        <taxon>Tracheophyta</taxon>
        <taxon>Spermatophyta</taxon>
        <taxon>Magnoliopsida</taxon>
        <taxon>eudicotyledons</taxon>
        <taxon>Gunneridae</taxon>
        <taxon>Pentapetalae</taxon>
        <taxon>rosids</taxon>
        <taxon>malvids</taxon>
        <taxon>Sapindales</taxon>
        <taxon>Sapindaceae</taxon>
        <taxon>Hippocastanoideae</taxon>
        <taxon>Acereae</taxon>
        <taxon>Dipteronia</taxon>
    </lineage>
</organism>
<comment type="caution">
    <text evidence="2">The sequence shown here is derived from an EMBL/GenBank/DDBJ whole genome shotgun (WGS) entry which is preliminary data.</text>
</comment>
<name>A0AAE0A6V4_9ROSI</name>
<proteinExistence type="predicted"/>
<dbReference type="AlphaFoldDB" id="A0AAE0A6V4"/>
<feature type="region of interest" description="Disordered" evidence="1">
    <location>
        <begin position="53"/>
        <end position="111"/>
    </location>
</feature>
<evidence type="ECO:0000313" key="2">
    <source>
        <dbReference type="EMBL" id="KAK3204922.1"/>
    </source>
</evidence>
<evidence type="ECO:0000313" key="3">
    <source>
        <dbReference type="Proteomes" id="UP001281410"/>
    </source>
</evidence>
<protein>
    <submittedName>
        <fullName evidence="2">Uncharacterized protein</fullName>
    </submittedName>
</protein>
<dbReference type="Proteomes" id="UP001281410">
    <property type="component" value="Unassembled WGS sequence"/>
</dbReference>
<dbReference type="EMBL" id="JANJYJ010000006">
    <property type="protein sequence ID" value="KAK3204922.1"/>
    <property type="molecule type" value="Genomic_DNA"/>
</dbReference>
<reference evidence="2" key="1">
    <citation type="journal article" date="2023" name="Plant J.">
        <title>Genome sequences and population genomics provide insights into the demographic history, inbreeding, and mutation load of two 'living fossil' tree species of Dipteronia.</title>
        <authorList>
            <person name="Feng Y."/>
            <person name="Comes H.P."/>
            <person name="Chen J."/>
            <person name="Zhu S."/>
            <person name="Lu R."/>
            <person name="Zhang X."/>
            <person name="Li P."/>
            <person name="Qiu J."/>
            <person name="Olsen K.M."/>
            <person name="Qiu Y."/>
        </authorList>
    </citation>
    <scope>NUCLEOTIDE SEQUENCE</scope>
    <source>
        <strain evidence="2">NBL</strain>
    </source>
</reference>
<gene>
    <name evidence="2" type="ORF">Dsin_018968</name>
</gene>
<accession>A0AAE0A6V4</accession>